<dbReference type="InterPro" id="IPR006067">
    <property type="entry name" value="NO2/SO3_Rdtase_4Fe4S_dom"/>
</dbReference>
<keyword evidence="7" id="KW-0001">2Fe-2S</keyword>
<dbReference type="GO" id="GO:0106316">
    <property type="term" value="F:nitrite reductase (NADH) activity"/>
    <property type="evidence" value="ECO:0007669"/>
    <property type="project" value="UniProtKB-EC"/>
</dbReference>
<comment type="caution">
    <text evidence="23">The sequence shown here is derived from an EMBL/GenBank/DDBJ whole genome shotgun (WGS) entry which is preliminary data.</text>
</comment>
<dbReference type="GO" id="GO:0051537">
    <property type="term" value="F:2 iron, 2 sulfur cluster binding"/>
    <property type="evidence" value="ECO:0007669"/>
    <property type="project" value="UniProtKB-KW"/>
</dbReference>
<evidence type="ECO:0000256" key="6">
    <source>
        <dbReference type="ARBA" id="ARBA00022630"/>
    </source>
</evidence>
<evidence type="ECO:0000256" key="8">
    <source>
        <dbReference type="ARBA" id="ARBA00022723"/>
    </source>
</evidence>
<dbReference type="InterPro" id="IPR017121">
    <property type="entry name" value="Nitrite_Rdtase_lsu"/>
</dbReference>
<dbReference type="Pfam" id="PF07992">
    <property type="entry name" value="Pyr_redox_2"/>
    <property type="match status" value="1"/>
</dbReference>
<dbReference type="Gene3D" id="3.90.480.20">
    <property type="match status" value="1"/>
</dbReference>
<evidence type="ECO:0000256" key="10">
    <source>
        <dbReference type="ARBA" id="ARBA00023002"/>
    </source>
</evidence>
<dbReference type="GO" id="GO:0042128">
    <property type="term" value="P:nitrate assimilation"/>
    <property type="evidence" value="ECO:0007669"/>
    <property type="project" value="UniProtKB-UniRule"/>
</dbReference>
<evidence type="ECO:0000256" key="14">
    <source>
        <dbReference type="ARBA" id="ARBA00034078"/>
    </source>
</evidence>
<reference evidence="23 24" key="1">
    <citation type="submission" date="2020-08" db="EMBL/GenBank/DDBJ databases">
        <title>Genomic Encyclopedia of Type Strains, Phase IV (KMG-IV): sequencing the most valuable type-strain genomes for metagenomic binning, comparative biology and taxonomic classification.</title>
        <authorList>
            <person name="Goeker M."/>
        </authorList>
    </citation>
    <scope>NUCLEOTIDE SEQUENCE [LARGE SCALE GENOMIC DNA]</scope>
    <source>
        <strain evidence="23 24">DSM 12141</strain>
    </source>
</reference>
<dbReference type="SUPFAM" id="SSF55124">
    <property type="entry name" value="Nitrite/Sulfite reductase N-terminal domain-like"/>
    <property type="match status" value="1"/>
</dbReference>
<feature type="domain" description="BFD-like [2Fe-2S]-binding" evidence="20">
    <location>
        <begin position="433"/>
        <end position="480"/>
    </location>
</feature>
<feature type="binding site" evidence="17">
    <location>
        <position position="656"/>
    </location>
    <ligand>
        <name>[4Fe-4S] cluster</name>
        <dbReference type="ChEBI" id="CHEBI:49883"/>
    </ligand>
</feature>
<evidence type="ECO:0000256" key="5">
    <source>
        <dbReference type="ARBA" id="ARBA00022617"/>
    </source>
</evidence>
<protein>
    <submittedName>
        <fullName evidence="23">Nitrite reductase (NADH) large subunit</fullName>
        <ecNumber evidence="23">1.7.1.15</ecNumber>
    </submittedName>
</protein>
<dbReference type="PRINTS" id="PR00411">
    <property type="entry name" value="PNDRDTASEI"/>
</dbReference>
<feature type="domain" description="Nitrite/Sulfite reductase ferredoxin-like" evidence="19">
    <location>
        <begin position="569"/>
        <end position="630"/>
    </location>
</feature>
<dbReference type="PANTHER" id="PTHR43809:SF1">
    <property type="entry name" value="NITRITE REDUCTASE (NADH) LARGE SUBUNIT"/>
    <property type="match status" value="1"/>
</dbReference>
<evidence type="ECO:0000256" key="11">
    <source>
        <dbReference type="ARBA" id="ARBA00023004"/>
    </source>
</evidence>
<dbReference type="GO" id="GO:0050661">
    <property type="term" value="F:NADP binding"/>
    <property type="evidence" value="ECO:0007669"/>
    <property type="project" value="UniProtKB-UniRule"/>
</dbReference>
<keyword evidence="11 17" id="KW-0408">Iron</keyword>
<dbReference type="PRINTS" id="PR00368">
    <property type="entry name" value="FADPNR"/>
</dbReference>
<feature type="binding site" description="axial binding residue" evidence="17">
    <location>
        <position position="694"/>
    </location>
    <ligand>
        <name>siroheme</name>
        <dbReference type="ChEBI" id="CHEBI:60052"/>
    </ligand>
    <ligandPart>
        <name>Fe</name>
        <dbReference type="ChEBI" id="CHEBI:18248"/>
    </ligandPart>
</feature>
<dbReference type="InterPro" id="IPR007419">
    <property type="entry name" value="BFD-like_2Fe2S-bd_dom"/>
</dbReference>
<feature type="binding site" evidence="17">
    <location>
        <position position="694"/>
    </location>
    <ligand>
        <name>[4Fe-4S] cluster</name>
        <dbReference type="ChEBI" id="CHEBI:49883"/>
    </ligand>
</feature>
<keyword evidence="4 17" id="KW-0004">4Fe-4S</keyword>
<comment type="cofactor">
    <cofactor evidence="1 16">
        <name>FAD</name>
        <dbReference type="ChEBI" id="CHEBI:57692"/>
    </cofactor>
</comment>
<dbReference type="InterPro" id="IPR041854">
    <property type="entry name" value="BFD-like_2Fe2S-bd_dom_sf"/>
</dbReference>
<dbReference type="GO" id="GO:0050660">
    <property type="term" value="F:flavin adenine dinucleotide binding"/>
    <property type="evidence" value="ECO:0007669"/>
    <property type="project" value="UniProtKB-UniRule"/>
</dbReference>
<dbReference type="InterPro" id="IPR041575">
    <property type="entry name" value="Rubredoxin_C"/>
</dbReference>
<evidence type="ECO:0000256" key="2">
    <source>
        <dbReference type="ARBA" id="ARBA00005096"/>
    </source>
</evidence>
<dbReference type="GO" id="GO:0046872">
    <property type="term" value="F:metal ion binding"/>
    <property type="evidence" value="ECO:0007669"/>
    <property type="project" value="UniProtKB-KW"/>
</dbReference>
<organism evidence="23 24">
    <name type="scientific">Castellaniella defragrans</name>
    <name type="common">Alcaligenes defragrans</name>
    <dbReference type="NCBI Taxonomy" id="75697"/>
    <lineage>
        <taxon>Bacteria</taxon>
        <taxon>Pseudomonadati</taxon>
        <taxon>Pseudomonadota</taxon>
        <taxon>Betaproteobacteria</taxon>
        <taxon>Burkholderiales</taxon>
        <taxon>Alcaligenaceae</taxon>
        <taxon>Castellaniella</taxon>
    </lineage>
</organism>
<dbReference type="FunFam" id="3.50.50.60:FF:000033">
    <property type="entry name" value="Nitrite reductase [NAD(P)H], large subunit"/>
    <property type="match status" value="1"/>
</dbReference>
<dbReference type="InterPro" id="IPR006066">
    <property type="entry name" value="NO2/SO3_Rdtase_FeS/sirohaem_BS"/>
</dbReference>
<dbReference type="SUPFAM" id="SSF51905">
    <property type="entry name" value="FAD/NAD(P)-binding domain"/>
    <property type="match status" value="2"/>
</dbReference>
<dbReference type="InterPro" id="IPR036188">
    <property type="entry name" value="FAD/NAD-bd_sf"/>
</dbReference>
<evidence type="ECO:0000256" key="13">
    <source>
        <dbReference type="ARBA" id="ARBA00023063"/>
    </source>
</evidence>
<dbReference type="Pfam" id="PF03460">
    <property type="entry name" value="NIR_SIR_ferr"/>
    <property type="match status" value="1"/>
</dbReference>
<evidence type="ECO:0000256" key="7">
    <source>
        <dbReference type="ARBA" id="ARBA00022714"/>
    </source>
</evidence>
<dbReference type="Pfam" id="PF01077">
    <property type="entry name" value="NIR_SIR"/>
    <property type="match status" value="1"/>
</dbReference>
<comment type="cofactor">
    <cofactor evidence="14">
        <name>[2Fe-2S] cluster</name>
        <dbReference type="ChEBI" id="CHEBI:190135"/>
    </cofactor>
</comment>
<dbReference type="Gene3D" id="3.30.390.30">
    <property type="match status" value="1"/>
</dbReference>
<dbReference type="InterPro" id="IPR052034">
    <property type="entry name" value="NasD-like"/>
</dbReference>
<dbReference type="RefSeq" id="WP_151024855.1">
    <property type="nucleotide sequence ID" value="NZ_JACHIB010000016.1"/>
</dbReference>
<dbReference type="PROSITE" id="PS00365">
    <property type="entry name" value="NIR_SIR"/>
    <property type="match status" value="1"/>
</dbReference>
<evidence type="ECO:0000313" key="24">
    <source>
        <dbReference type="Proteomes" id="UP000541136"/>
    </source>
</evidence>
<evidence type="ECO:0000256" key="15">
    <source>
        <dbReference type="ARBA" id="ARBA00064211"/>
    </source>
</evidence>
<keyword evidence="12 17" id="KW-0411">Iron-sulfur</keyword>
<evidence type="ECO:0000259" key="22">
    <source>
        <dbReference type="Pfam" id="PF18267"/>
    </source>
</evidence>
<dbReference type="InterPro" id="IPR012744">
    <property type="entry name" value="Nitri_red_NirB"/>
</dbReference>
<dbReference type="Gene3D" id="1.10.10.1100">
    <property type="entry name" value="BFD-like [2Fe-2S]-binding domain"/>
    <property type="match status" value="1"/>
</dbReference>
<gene>
    <name evidence="23" type="ORF">HNR28_002774</name>
</gene>
<dbReference type="PRINTS" id="PR00397">
    <property type="entry name" value="SIROHAEM"/>
</dbReference>
<feature type="domain" description="FAD/NAD(P)-binding" evidence="21">
    <location>
        <begin position="18"/>
        <end position="297"/>
    </location>
</feature>
<keyword evidence="13 16" id="KW-0534">Nitrate assimilation</keyword>
<evidence type="ECO:0000259" key="21">
    <source>
        <dbReference type="Pfam" id="PF07992"/>
    </source>
</evidence>
<accession>A0A7W9WMV2</accession>
<keyword evidence="8 17" id="KW-0479">Metal-binding</keyword>
<dbReference type="EC" id="1.7.1.15" evidence="23"/>
<feature type="binding site" evidence="17">
    <location>
        <position position="690"/>
    </location>
    <ligand>
        <name>[4Fe-4S] cluster</name>
        <dbReference type="ChEBI" id="CHEBI:49883"/>
    </ligand>
</feature>
<evidence type="ECO:0000256" key="4">
    <source>
        <dbReference type="ARBA" id="ARBA00022485"/>
    </source>
</evidence>
<evidence type="ECO:0000256" key="3">
    <source>
        <dbReference type="ARBA" id="ARBA00010429"/>
    </source>
</evidence>
<dbReference type="InterPro" id="IPR005117">
    <property type="entry name" value="NiRdtase/SiRdtase_haem-b_fer"/>
</dbReference>
<dbReference type="InterPro" id="IPR036136">
    <property type="entry name" value="Nit/Sulf_reduc_fer-like_dom_sf"/>
</dbReference>
<dbReference type="UniPathway" id="UPA00653"/>
<evidence type="ECO:0000256" key="16">
    <source>
        <dbReference type="PIRNR" id="PIRNR037149"/>
    </source>
</evidence>
<comment type="cofactor">
    <cofactor evidence="17">
        <name>[4Fe-4S] cluster</name>
        <dbReference type="ChEBI" id="CHEBI:49883"/>
    </cofactor>
    <text evidence="17">Binds 1 [4Fe-4S] cluster per subunit.</text>
</comment>
<keyword evidence="6 16" id="KW-0285">Flavoprotein</keyword>
<dbReference type="CDD" id="cd19943">
    <property type="entry name" value="NirB_Fer2_BFD-like_1"/>
    <property type="match status" value="1"/>
</dbReference>
<comment type="similarity">
    <text evidence="3">Belongs to the nitrite and sulfite reductase 4Fe-4S domain family.</text>
</comment>
<comment type="subunit">
    <text evidence="15">Homodimer which associates with NirD.</text>
</comment>
<dbReference type="SUPFAM" id="SSF56014">
    <property type="entry name" value="Nitrite and sulphite reductase 4Fe-4S domain-like"/>
    <property type="match status" value="1"/>
</dbReference>
<dbReference type="PANTHER" id="PTHR43809">
    <property type="entry name" value="NITRITE REDUCTASE (NADH) LARGE SUBUNIT"/>
    <property type="match status" value="1"/>
</dbReference>
<feature type="domain" description="Nitrite/sulphite reductase 4Fe-4S" evidence="18">
    <location>
        <begin position="641"/>
        <end position="764"/>
    </location>
</feature>
<dbReference type="FunFam" id="3.30.413.10:FF:000007">
    <property type="entry name" value="Nitrite reductase [NAD(P)H] large subunit"/>
    <property type="match status" value="1"/>
</dbReference>
<keyword evidence="9 16" id="KW-0274">FAD</keyword>
<evidence type="ECO:0000259" key="20">
    <source>
        <dbReference type="Pfam" id="PF04324"/>
    </source>
</evidence>
<dbReference type="GO" id="GO:0020037">
    <property type="term" value="F:heme binding"/>
    <property type="evidence" value="ECO:0007669"/>
    <property type="project" value="InterPro"/>
</dbReference>
<keyword evidence="10 23" id="KW-0560">Oxidoreductase</keyword>
<name>A0A7W9WMV2_CASDE</name>
<dbReference type="GO" id="GO:0015980">
    <property type="term" value="P:energy derivation by oxidation of organic compounds"/>
    <property type="evidence" value="ECO:0007669"/>
    <property type="project" value="UniProtKB-ARBA"/>
</dbReference>
<dbReference type="EMBL" id="JACHIB010000016">
    <property type="protein sequence ID" value="MBB6084727.1"/>
    <property type="molecule type" value="Genomic_DNA"/>
</dbReference>
<evidence type="ECO:0000256" key="9">
    <source>
        <dbReference type="ARBA" id="ARBA00022827"/>
    </source>
</evidence>
<evidence type="ECO:0000256" key="1">
    <source>
        <dbReference type="ARBA" id="ARBA00001974"/>
    </source>
</evidence>
<dbReference type="Proteomes" id="UP000541136">
    <property type="component" value="Unassembled WGS sequence"/>
</dbReference>
<feature type="binding site" evidence="17">
    <location>
        <position position="650"/>
    </location>
    <ligand>
        <name>[4Fe-4S] cluster</name>
        <dbReference type="ChEBI" id="CHEBI:49883"/>
    </ligand>
</feature>
<keyword evidence="5 17" id="KW-0349">Heme</keyword>
<dbReference type="InterPro" id="IPR016156">
    <property type="entry name" value="FAD/NAD-linked_Rdtase_dimer_sf"/>
</dbReference>
<dbReference type="Pfam" id="PF18267">
    <property type="entry name" value="Rubredoxin_C"/>
    <property type="match status" value="1"/>
</dbReference>
<dbReference type="NCBIfam" id="TIGR02374">
    <property type="entry name" value="nitri_red_nirB"/>
    <property type="match status" value="1"/>
</dbReference>
<dbReference type="Gene3D" id="3.30.413.10">
    <property type="entry name" value="Sulfite Reductase Hemoprotein, domain 1"/>
    <property type="match status" value="1"/>
</dbReference>
<evidence type="ECO:0000256" key="17">
    <source>
        <dbReference type="PIRSR" id="PIRSR037149-1"/>
    </source>
</evidence>
<comment type="pathway">
    <text evidence="2">Nitrogen metabolism; nitrate reduction (assimilation).</text>
</comment>
<proteinExistence type="inferred from homology"/>
<evidence type="ECO:0000259" key="18">
    <source>
        <dbReference type="Pfam" id="PF01077"/>
    </source>
</evidence>
<dbReference type="NCBIfam" id="NF011565">
    <property type="entry name" value="PRK14989.1"/>
    <property type="match status" value="1"/>
</dbReference>
<dbReference type="InterPro" id="IPR045854">
    <property type="entry name" value="NO2/SO3_Rdtase_4Fe4S_sf"/>
</dbReference>
<sequence>MNPHDLPASAAGPHAAPRLVVIGHGMVGHRLLEELAREAHGYAITVLCGEPRLAYDRVRLSQCFDGAKAQDLALADENFLREHGITVLRGTRAAWIDRKRRRVHVSDERFHPYDKLVIATGSNPFIPPIEGADRPGCLPYRTLEDVEAIRACAAGSRRGVVIGGGLLGLEAARALRGLDLETHVVEFSAHLMAAQLDEPGGRLLRTKIEALGIHVHTAKMTSAIGGGLRARHRLRFSDGDFLETDMVVFSAGIRPCDRLAHNCGLVIGARGGVVIDEHCRSSDPAVYAIGEVASWRDGTFGLVAPGYEMARVCAAHLLGRDTPVFQGSLPGTKLKLLGVDVGSIGDAHGRASDSVSCVFEDTLAGTYRKLVMDPKGKRLRGAVLVGDTGAFDLLDQYFSNGLDLPAQPATLIAPQAGAAPALGVDALPDTAQICSCNQVSKGALCGAIAEGCTTLGELKARTRAGTTCGGCVPLVKQVLDGELRRRGIAVDRSLCEHFRHSRQELYHLVRVNGIRDFGTLIARHGTGRGCDICKPVAASIFASCWNEYVLSPRHAPLQDSNDAYLGNLQKDGTYSVVPRIPGGEITPDRLIVIGEVARKYGLYTKITGGQRIDLFGARLEQLPAIWRELVDAGFESGHAYGKALRTAKSCVGSTWCRYGVQDSVGMAIRLEQRYRGLRAPHKIKMAASGCTRECAEAQSKDVGVIATEKGWNLYVCGNGGMRPRHAELLASDLDGDTLVRLIDRFLMFYIRTADKLQRTAAWRESLEGGLDYLKDVVVRDSLGLGAELEAQMQALVDAYECEWAATLKDERALRRFRSLINSDAPDEHIVHVQERGQPRPATVRERAALAAPAE</sequence>
<comment type="cofactor">
    <cofactor evidence="17">
        <name>siroheme</name>
        <dbReference type="ChEBI" id="CHEBI:60052"/>
    </cofactor>
    <text evidence="17">Binds 1 siroheme per subunit.</text>
</comment>
<dbReference type="FunFam" id="1.10.10.1100:FF:000002">
    <property type="entry name" value="Nitrite reductase large subunit"/>
    <property type="match status" value="1"/>
</dbReference>
<dbReference type="Pfam" id="PF04324">
    <property type="entry name" value="Fer2_BFD"/>
    <property type="match status" value="1"/>
</dbReference>
<dbReference type="InterPro" id="IPR023753">
    <property type="entry name" value="FAD/NAD-binding_dom"/>
</dbReference>
<evidence type="ECO:0000256" key="12">
    <source>
        <dbReference type="ARBA" id="ARBA00023014"/>
    </source>
</evidence>
<dbReference type="Gene3D" id="3.50.50.60">
    <property type="entry name" value="FAD/NAD(P)-binding domain"/>
    <property type="match status" value="2"/>
</dbReference>
<evidence type="ECO:0000259" key="19">
    <source>
        <dbReference type="Pfam" id="PF03460"/>
    </source>
</evidence>
<dbReference type="GO" id="GO:0051539">
    <property type="term" value="F:4 iron, 4 sulfur cluster binding"/>
    <property type="evidence" value="ECO:0007669"/>
    <property type="project" value="UniProtKB-KW"/>
</dbReference>
<evidence type="ECO:0000313" key="23">
    <source>
        <dbReference type="EMBL" id="MBB6084727.1"/>
    </source>
</evidence>
<dbReference type="AlphaFoldDB" id="A0A7W9WMV2"/>
<feature type="domain" description="NADH-rubredoxin oxidoreductase C-terminal" evidence="22">
    <location>
        <begin position="330"/>
        <end position="395"/>
    </location>
</feature>
<dbReference type="PIRSF" id="PIRSF037149">
    <property type="entry name" value="NirB"/>
    <property type="match status" value="1"/>
</dbReference>